<reference evidence="3" key="1">
    <citation type="submission" date="2024-01" db="EMBL/GenBank/DDBJ databases">
        <title>GRCr8: a new rat reference genome assembly contstructed from accurate long reads and long range scaffolding.</title>
        <authorList>
            <person name="Doris P.A."/>
            <person name="Kalbfleisch T."/>
            <person name="Li K."/>
            <person name="Howe K."/>
            <person name="Wood J."/>
        </authorList>
    </citation>
    <scope>NUCLEOTIDE SEQUENCE [LARGE SCALE GENOMIC DNA]</scope>
    <source>
        <strain evidence="3">Brown Norway</strain>
    </source>
</reference>
<feature type="region of interest" description="Disordered" evidence="2">
    <location>
        <begin position="2075"/>
        <end position="2099"/>
    </location>
</feature>
<dbReference type="GO" id="GO:1990498">
    <property type="term" value="C:mitotic spindle microtubule"/>
    <property type="evidence" value="ECO:0007669"/>
    <property type="project" value="Ensembl"/>
</dbReference>
<dbReference type="OrthoDB" id="6359887at2759"/>
<evidence type="ECO:0000256" key="1">
    <source>
        <dbReference type="SAM" id="Coils"/>
    </source>
</evidence>
<feature type="region of interest" description="Disordered" evidence="2">
    <location>
        <begin position="912"/>
        <end position="941"/>
    </location>
</feature>
<feature type="region of interest" description="Disordered" evidence="2">
    <location>
        <begin position="1961"/>
        <end position="1985"/>
    </location>
</feature>
<feature type="compositionally biased region" description="Low complexity" evidence="2">
    <location>
        <begin position="783"/>
        <end position="798"/>
    </location>
</feature>
<feature type="compositionally biased region" description="Basic and acidic residues" evidence="2">
    <location>
        <begin position="2462"/>
        <end position="2474"/>
    </location>
</feature>
<feature type="compositionally biased region" description="Basic and acidic residues" evidence="2">
    <location>
        <begin position="1966"/>
        <end position="1980"/>
    </location>
</feature>
<dbReference type="GeneID" id="363018"/>
<feature type="compositionally biased region" description="Low complexity" evidence="2">
    <location>
        <begin position="1763"/>
        <end position="1778"/>
    </location>
</feature>
<dbReference type="RGD" id="1311723">
    <property type="gene designation" value="Cep295"/>
</dbReference>
<feature type="compositionally biased region" description="Polar residues" evidence="2">
    <location>
        <begin position="1267"/>
        <end position="1298"/>
    </location>
</feature>
<dbReference type="GeneTree" id="ENSGT00940000153123"/>
<dbReference type="Ensembl" id="ENSRNOT00000029634.7">
    <property type="protein sequence ID" value="ENSRNOP00000029431.5"/>
    <property type="gene ID" value="ENSRNOG00000010999.8"/>
</dbReference>
<feature type="region of interest" description="Disordered" evidence="2">
    <location>
        <begin position="1763"/>
        <end position="1801"/>
    </location>
</feature>
<keyword evidence="4" id="KW-1185">Reference proteome</keyword>
<keyword evidence="1" id="KW-0175">Coiled coil</keyword>
<feature type="coiled-coil region" evidence="1">
    <location>
        <begin position="259"/>
        <end position="324"/>
    </location>
</feature>
<feature type="coiled-coil region" evidence="1">
    <location>
        <begin position="541"/>
        <end position="575"/>
    </location>
</feature>
<dbReference type="GO" id="GO:0010825">
    <property type="term" value="P:positive regulation of centrosome duplication"/>
    <property type="evidence" value="ECO:0007669"/>
    <property type="project" value="Ensembl"/>
</dbReference>
<dbReference type="OMA" id="RNMGEGH"/>
<evidence type="ECO:0000313" key="5">
    <source>
        <dbReference type="RGD" id="1311723"/>
    </source>
</evidence>
<reference evidence="3" key="2">
    <citation type="submission" date="2025-08" db="UniProtKB">
        <authorList>
            <consortium name="Ensembl"/>
        </authorList>
    </citation>
    <scope>IDENTIFICATION</scope>
    <source>
        <strain evidence="3">Brown Norway</strain>
    </source>
</reference>
<dbReference type="GO" id="GO:0005737">
    <property type="term" value="C:cytoplasm"/>
    <property type="evidence" value="ECO:0007669"/>
    <property type="project" value="Ensembl"/>
</dbReference>
<feature type="region of interest" description="Disordered" evidence="2">
    <location>
        <begin position="783"/>
        <end position="812"/>
    </location>
</feature>
<dbReference type="PANTHER" id="PTHR21553:SF25">
    <property type="entry name" value="CENTROSOMAL PROTEIN OF 295 KDA"/>
    <property type="match status" value="1"/>
</dbReference>
<dbReference type="RefSeq" id="XP_006242611.2">
    <property type="nucleotide sequence ID" value="XM_006242549.5"/>
</dbReference>
<sequence length="2481" mass="279816">MTEVTRSGPWLSSRYPNGCWVTGRVQIPVCCEVRPHTLSDPLYLKYSEMKRKVMNGKLRLSPNEEAFILKEDYERRRKLRLLQVREQERGIAFQIREDIKQRRNQQVSHLAEELRAEWEEAQSQKIQNLEKLYLASLRHMGDGHQQAKENEPDLDALSRRAAERKTKAEARHKEALKAQKKQKEMLMKQKTRHIKARKEAVLVEKERSAKMARLPPPVPSPFENIDINRIPSLKTNRSTYHHISAFVSRQMGTKQPDAHLAAEEEARRVERLRKQAAQERMEQSERAHARGSQAMKKIHLAQNQERLMEELKQLQREDLACKRQTAAQMPSQLLELPYRRSEMKEDWQRELEFAFEDVYSADRKVKGNLILHLKPEPLPTMSDQLQDEELDLSMEQENEVPLATKTQQIPSRILLKRLLNKIRNQKSLWTIKSFSEDDNQVTASIISEIERKVPSTDSGTITTGETAVSFEQEQVMGSDRLMIESGPPSSEDKPLCYKSVTGKEQAMGVSPPATTVAQSSVLLHPQEEAARLRMSARHKQIMEIEEQKQKQLELLEQIEQQKLRLETDCFQAQLEETRKQADHLEVRPAPVSHAMISDEERHRQMIRNYQYQLLQQNRLHKQTVETARKRLLEYQTVLKERCPSMSARSLIPDSVVSEPPQQAQKPAVASDYWDPSQRPKLSPSKYQPVQPSQIPALDQNHIQVPRQGHIPQRQGETARAKQSVESQERQWQFSQVETQQRDYEFIFKDSHSLSRTSSYVRPQTLQAAGEVSKPLRAIICQTSDSQQISSEDSENISSKPTEPSSSLPLMPECSSSSLSVKLESETIQKAFTTVNRSVISQMHGQPLSSSETGTTQQGDIRFLQGQLELQKKVLQERQEAQEKLLSCTQKELEEQTGIPVFFPSPVGNMFSSLPSASAESGNIQTSSTKSDATVSSDSMDNPYSQPISLRQTNLEFLQEQFSVEKDNLQARREAQEVSFTHTQSKLDKIVRSEQTGSSWPQLVALESFSSLTSADTQSRKIQKPPLPTNKKGLLPSQSEILSSQDGSSGFLQQTLPLQNTLKLLQEQLTIQRGMIQPRLNAQETLLLHKERCSVDSKAGPVNSLSSAVAQHSEAGPQSLQELYSSKKENTVLSSHLITPEVQEESHGSPQHSLPRQEHFASLQEQAHIQRVILGARKQIQEFAHKQNEFKKGLYSQQTGALSSPSQGTGWEISQESLSVRSDSTDPLSHFKIPGFQERLVRALQPTFPLRDNLQEHQEWVDPEKESFQFSPQTQENRSSQQTGFSSFTPSLRQPSCVSLPSVDSGITQHPLSTERDSKVTSSHLQIPELQHRLLKISQLIQPQQDSLKALQEQLATSRTIIHSRQEALEETLREWKEKIFPEQVGPFSPLMTQHSFASFPVSDIERAQELCSTNSEGAISSGYSEMLELPDRALGLSCTALPQQGNLTVHPGHLHAQTNSFHSTEKAQEKLVFPRPCKLEEISAEHSIQPPHDDLQALQQQLDVHREAIRSCQDIQEELLLQRLNKLEQRVSSKQISSSPLLSQVALPIANSEGTLQSSPAKNDDTEMLRSHSEYLNFSQPLQDNVTEQLDLEVVFHKELLLHKQKSQTKSESPEHSLPALFLPKEIEHPFIPLPFAETKSKSICESYLSEKEHAAPFNDAVIPRLQDRLLSYFQPALTQQDSMSPQKQLNLQREALYSRQKAQEELLVQRQTALQQQVQKHRETLKGFSNVSQTRAASGENDLEMQKTEQLTGWFPHIQGWPWGDSSQGSSSGDQPGAAAVHAEHSGESLGKELSGRASKPPVSKVKCVFDLNQHELSTIQEVESPTSGRTSMPGKAEFYRDRDPLRVSVSREQSYLGSPVAHDPFGCHQPSVQENSKSHDTAKAVKVKKSDIEDHALLSHAISEEEEEEEACTNLSPLMKPDDEVETQEISQELLSSMTVSTGSFLSYEITDLSLTDPESFSEQTEHQEQESSSKEEETGSLSCAVPSTQVTYQQQHSLGAHNSLLPTEEENASDQTHVHQIIDKDINEANLIPDKRDFQVPAVDLDFPELEHLFPHLHRQLFKPLEPHLDLDLSSPGTSQEDRDFYQQNSESSSEKHVKALSTSTLCFTALTAGSHSPNSRLNQQLDVNLAHATTEGSEQSFQQLLPEFSSQESQHTDLPSIYSIEARGTSQSMENQNYSEILQNKKKSIYFQPSTENLSPACSSSDTTLFDQLHPQHSTPCGSVSSEGSVKQLEGREEMLGFEELSRRAVPMSQRLTEDENVVLPINPYVGTVEMETSIQGSNSLSIQNEKPIQNVIKTETTKAVRNVCQLAQEEHMLKSESCPFRRPIPVWETETGYGIMEEPDLTLLSTSDISITDTDLANLTIEDNEAQCSQAGAVQPSSSVETTFCGAASEPWADQPTVASSAIPGSLGEAFMKRKKTFMERSYQRQREIWNKTPLPQAKVSKEKLSTSSSLSHLKEAVSGDETAKRNRSQCI</sequence>
<evidence type="ECO:0000313" key="4">
    <source>
        <dbReference type="Proteomes" id="UP000002494"/>
    </source>
</evidence>
<organism evidence="3 4">
    <name type="scientific">Rattus norvegicus</name>
    <name type="common">Rat</name>
    <dbReference type="NCBI Taxonomy" id="10116"/>
    <lineage>
        <taxon>Eukaryota</taxon>
        <taxon>Metazoa</taxon>
        <taxon>Chordata</taxon>
        <taxon>Craniata</taxon>
        <taxon>Vertebrata</taxon>
        <taxon>Euteleostomi</taxon>
        <taxon>Mammalia</taxon>
        <taxon>Eutheria</taxon>
        <taxon>Euarchontoglires</taxon>
        <taxon>Glires</taxon>
        <taxon>Rodentia</taxon>
        <taxon>Myomorpha</taxon>
        <taxon>Muroidea</taxon>
        <taxon>Muridae</taxon>
        <taxon>Murinae</taxon>
        <taxon>Rattus</taxon>
    </lineage>
</organism>
<dbReference type="GO" id="GO:0005813">
    <property type="term" value="C:centrosome"/>
    <property type="evidence" value="ECO:0007669"/>
    <property type="project" value="Ensembl"/>
</dbReference>
<dbReference type="GO" id="GO:0007099">
    <property type="term" value="P:centriole replication"/>
    <property type="evidence" value="ECO:0007669"/>
    <property type="project" value="Ensembl"/>
</dbReference>
<dbReference type="Proteomes" id="UP000002494">
    <property type="component" value="Chromosome 8"/>
</dbReference>
<dbReference type="GO" id="GO:1903724">
    <property type="term" value="P:positive regulation of centriole elongation"/>
    <property type="evidence" value="ECO:0007669"/>
    <property type="project" value="Ensembl"/>
</dbReference>
<protein>
    <submittedName>
        <fullName evidence="3">Centrosomal protein 295</fullName>
    </submittedName>
</protein>
<reference evidence="3" key="3">
    <citation type="submission" date="2025-09" db="UniProtKB">
        <authorList>
            <consortium name="Ensembl"/>
        </authorList>
    </citation>
    <scope>IDENTIFICATION</scope>
    <source>
        <strain evidence="3">Brown Norway</strain>
    </source>
</reference>
<accession>A0A8L2QGZ6</accession>
<name>A0A8L2QGZ6_RAT</name>
<gene>
    <name evidence="3 5" type="primary">Cep295</name>
</gene>
<evidence type="ECO:0000313" key="3">
    <source>
        <dbReference type="Ensembl" id="ENSRNOP00000029431.5"/>
    </source>
</evidence>
<dbReference type="CTD" id="85459"/>
<feature type="region of interest" description="Disordered" evidence="2">
    <location>
        <begin position="1260"/>
        <end position="1320"/>
    </location>
</feature>
<evidence type="ECO:0000256" key="2">
    <source>
        <dbReference type="SAM" id="MobiDB-lite"/>
    </source>
</evidence>
<feature type="region of interest" description="Disordered" evidence="2">
    <location>
        <begin position="650"/>
        <end position="691"/>
    </location>
</feature>
<dbReference type="GO" id="GO:0008017">
    <property type="term" value="F:microtubule binding"/>
    <property type="evidence" value="ECO:0007669"/>
    <property type="project" value="Ensembl"/>
</dbReference>
<feature type="region of interest" description="Disordered" evidence="2">
    <location>
        <begin position="2440"/>
        <end position="2481"/>
    </location>
</feature>
<feature type="region of interest" description="Disordered" evidence="2">
    <location>
        <begin position="708"/>
        <end position="729"/>
    </location>
</feature>
<proteinExistence type="predicted"/>
<feature type="compositionally biased region" description="Basic and acidic residues" evidence="2">
    <location>
        <begin position="1783"/>
        <end position="1796"/>
    </location>
</feature>
<dbReference type="GO" id="GO:1904951">
    <property type="term" value="P:positive regulation of establishment of protein localization"/>
    <property type="evidence" value="ECO:0007669"/>
    <property type="project" value="Ensembl"/>
</dbReference>
<dbReference type="PANTHER" id="PTHR21553">
    <property type="entry name" value="ALMS1-RELATED"/>
    <property type="match status" value="1"/>
</dbReference>
<feature type="region of interest" description="Disordered" evidence="2">
    <location>
        <begin position="1014"/>
        <end position="1034"/>
    </location>
</feature>
<dbReference type="GO" id="GO:0005814">
    <property type="term" value="C:centriole"/>
    <property type="evidence" value="ECO:0007669"/>
    <property type="project" value="Ensembl"/>
</dbReference>